<evidence type="ECO:0000256" key="5">
    <source>
        <dbReference type="SAM" id="SignalP"/>
    </source>
</evidence>
<name>A0A1S3J8C5_LINAN</name>
<dbReference type="SUPFAM" id="SSF49842">
    <property type="entry name" value="TNF-like"/>
    <property type="match status" value="1"/>
</dbReference>
<gene>
    <name evidence="8" type="primary">LOC106171071</name>
</gene>
<evidence type="ECO:0000313" key="7">
    <source>
        <dbReference type="Proteomes" id="UP000085678"/>
    </source>
</evidence>
<dbReference type="Proteomes" id="UP000085678">
    <property type="component" value="Unplaced"/>
</dbReference>
<dbReference type="InterPro" id="IPR001073">
    <property type="entry name" value="C1q_dom"/>
</dbReference>
<sequence>MGYLTFSILALLFITVDTQLSQNLKIPSCNCCSQCPQRPQGPAGPPGAPGIPGVPGIPGQCGTPETKEGANSVTVDKPQKSGDKNVAFSAKLAQIHPETNPMITVKFDSIITNAGNGYNGMTGIFTAPTDGTYYFSFHAITNSAKNSVMQIMKNGILIIRGYGNSGHCGCAHATISNSVILQLQANDKVWVEANEGGLYSLSTNPLASFSGYLIF</sequence>
<feature type="domain" description="C1q" evidence="6">
    <location>
        <begin position="81"/>
        <end position="215"/>
    </location>
</feature>
<dbReference type="PANTHER" id="PTHR15427">
    <property type="entry name" value="EMILIN ELASTIN MICROFIBRIL INTERFACE-LOCATED PROTEIN ELASTIN MICROFIBRIL INTERFACER"/>
    <property type="match status" value="1"/>
</dbReference>
<dbReference type="InParanoid" id="A0A1S3J8C5"/>
<dbReference type="OMA" id="TRMSSHF"/>
<evidence type="ECO:0000256" key="2">
    <source>
        <dbReference type="ARBA" id="ARBA00022525"/>
    </source>
</evidence>
<dbReference type="KEGG" id="lak:106171071"/>
<dbReference type="GeneID" id="106171071"/>
<evidence type="ECO:0000256" key="4">
    <source>
        <dbReference type="SAM" id="MobiDB-lite"/>
    </source>
</evidence>
<dbReference type="AlphaFoldDB" id="A0A1S3J8C5"/>
<dbReference type="InterPro" id="IPR050392">
    <property type="entry name" value="Collagen/C1q_domain"/>
</dbReference>
<keyword evidence="2" id="KW-0964">Secreted</keyword>
<dbReference type="PANTHER" id="PTHR15427:SF52">
    <property type="entry name" value="C1Q DOMAIN-CONTAINING PROTEIN"/>
    <property type="match status" value="1"/>
</dbReference>
<evidence type="ECO:0000259" key="6">
    <source>
        <dbReference type="PROSITE" id="PS50871"/>
    </source>
</evidence>
<reference evidence="8" key="1">
    <citation type="submission" date="2025-08" db="UniProtKB">
        <authorList>
            <consortium name="RefSeq"/>
        </authorList>
    </citation>
    <scope>IDENTIFICATION</scope>
    <source>
        <tissue evidence="8">Gonads</tissue>
    </source>
</reference>
<dbReference type="SMART" id="SM00110">
    <property type="entry name" value="C1Q"/>
    <property type="match status" value="1"/>
</dbReference>
<keyword evidence="5" id="KW-0732">Signal</keyword>
<dbReference type="InterPro" id="IPR008983">
    <property type="entry name" value="Tumour_necrosis_fac-like_dom"/>
</dbReference>
<protein>
    <submittedName>
        <fullName evidence="8">Complement C1q-like protein 4</fullName>
    </submittedName>
</protein>
<feature type="region of interest" description="Disordered" evidence="4">
    <location>
        <begin position="37"/>
        <end position="81"/>
    </location>
</feature>
<comment type="subcellular location">
    <subcellularLocation>
        <location evidence="1">Secreted</location>
    </subcellularLocation>
</comment>
<dbReference type="PROSITE" id="PS50871">
    <property type="entry name" value="C1Q"/>
    <property type="match status" value="1"/>
</dbReference>
<feature type="signal peptide" evidence="5">
    <location>
        <begin position="1"/>
        <end position="18"/>
    </location>
</feature>
<dbReference type="Pfam" id="PF00386">
    <property type="entry name" value="C1q"/>
    <property type="match status" value="1"/>
</dbReference>
<feature type="chain" id="PRO_5010259073" evidence="5">
    <location>
        <begin position="19"/>
        <end position="215"/>
    </location>
</feature>
<dbReference type="Gene3D" id="2.60.120.40">
    <property type="match status" value="1"/>
</dbReference>
<dbReference type="PRINTS" id="PR00007">
    <property type="entry name" value="COMPLEMNTC1Q"/>
</dbReference>
<keyword evidence="3" id="KW-0176">Collagen</keyword>
<evidence type="ECO:0000256" key="3">
    <source>
        <dbReference type="ARBA" id="ARBA00023119"/>
    </source>
</evidence>
<accession>A0A1S3J8C5</accession>
<proteinExistence type="predicted"/>
<keyword evidence="7" id="KW-1185">Reference proteome</keyword>
<dbReference type="GO" id="GO:0005576">
    <property type="term" value="C:extracellular region"/>
    <property type="evidence" value="ECO:0007669"/>
    <property type="project" value="UniProtKB-SubCell"/>
</dbReference>
<organism evidence="7 8">
    <name type="scientific">Lingula anatina</name>
    <name type="common">Brachiopod</name>
    <name type="synonym">Lingula unguis</name>
    <dbReference type="NCBI Taxonomy" id="7574"/>
    <lineage>
        <taxon>Eukaryota</taxon>
        <taxon>Metazoa</taxon>
        <taxon>Spiralia</taxon>
        <taxon>Lophotrochozoa</taxon>
        <taxon>Brachiopoda</taxon>
        <taxon>Linguliformea</taxon>
        <taxon>Lingulata</taxon>
        <taxon>Lingulida</taxon>
        <taxon>Linguloidea</taxon>
        <taxon>Lingulidae</taxon>
        <taxon>Lingula</taxon>
    </lineage>
</organism>
<dbReference type="OrthoDB" id="6077627at2759"/>
<dbReference type="STRING" id="7574.A0A1S3J8C5"/>
<dbReference type="RefSeq" id="XP_013406650.1">
    <property type="nucleotide sequence ID" value="XM_013551196.2"/>
</dbReference>
<evidence type="ECO:0000256" key="1">
    <source>
        <dbReference type="ARBA" id="ARBA00004613"/>
    </source>
</evidence>
<evidence type="ECO:0000313" key="8">
    <source>
        <dbReference type="RefSeq" id="XP_013406650.1"/>
    </source>
</evidence>